<keyword evidence="4" id="KW-1185">Reference proteome</keyword>
<name>I0LDT8_9ACTN</name>
<keyword evidence="2" id="KW-0812">Transmembrane</keyword>
<gene>
    <name evidence="3" type="ORF">MILUP08_46770</name>
</gene>
<dbReference type="Proteomes" id="UP000003448">
    <property type="component" value="Unassembled WGS sequence"/>
</dbReference>
<feature type="transmembrane region" description="Helical" evidence="2">
    <location>
        <begin position="107"/>
        <end position="126"/>
    </location>
</feature>
<evidence type="ECO:0000313" key="4">
    <source>
        <dbReference type="Proteomes" id="UP000003448"/>
    </source>
</evidence>
<feature type="transmembrane region" description="Helical" evidence="2">
    <location>
        <begin position="83"/>
        <end position="101"/>
    </location>
</feature>
<dbReference type="AlphaFoldDB" id="I0LDT8"/>
<protein>
    <recommendedName>
        <fullName evidence="5">DUF4345 domain-containing protein</fullName>
    </recommendedName>
</protein>
<dbReference type="EMBL" id="CAIE01000046">
    <property type="protein sequence ID" value="CCH21985.1"/>
    <property type="molecule type" value="Genomic_DNA"/>
</dbReference>
<evidence type="ECO:0000256" key="2">
    <source>
        <dbReference type="SAM" id="Phobius"/>
    </source>
</evidence>
<organism evidence="3 4">
    <name type="scientific">Micromonospora lupini str. Lupac 08</name>
    <dbReference type="NCBI Taxonomy" id="1150864"/>
    <lineage>
        <taxon>Bacteria</taxon>
        <taxon>Bacillati</taxon>
        <taxon>Actinomycetota</taxon>
        <taxon>Actinomycetes</taxon>
        <taxon>Micromonosporales</taxon>
        <taxon>Micromonosporaceae</taxon>
        <taxon>Micromonospora</taxon>
    </lineage>
</organism>
<sequence length="199" mass="19992">MKLPRSVAGWTIAVFGVLALVMGALGLLWPEAQLRMLGFEVPATRGAGDYTGTFVLASSMASFNMGVYYLLATVTEWRAFYRFTVVFRLVTFTVFSIAVLADIAPDRFFGVAAWEGLGAVATAIGLRVDNSRRAAPLAASAPASATVAPASAPAPASAASAPADSASASSASTSADAGRSGGTGEAPGAAGAAPADAAR</sequence>
<dbReference type="eggNOG" id="ENOG50340YC">
    <property type="taxonomic scope" value="Bacteria"/>
</dbReference>
<keyword evidence="2" id="KW-1133">Transmembrane helix</keyword>
<feature type="compositionally biased region" description="Low complexity" evidence="1">
    <location>
        <begin position="186"/>
        <end position="199"/>
    </location>
</feature>
<feature type="compositionally biased region" description="Low complexity" evidence="1">
    <location>
        <begin position="153"/>
        <end position="177"/>
    </location>
</feature>
<feature type="region of interest" description="Disordered" evidence="1">
    <location>
        <begin position="153"/>
        <end position="199"/>
    </location>
</feature>
<feature type="transmembrane region" description="Helical" evidence="2">
    <location>
        <begin position="7"/>
        <end position="30"/>
    </location>
</feature>
<keyword evidence="2" id="KW-0472">Membrane</keyword>
<evidence type="ECO:0000256" key="1">
    <source>
        <dbReference type="SAM" id="MobiDB-lite"/>
    </source>
</evidence>
<dbReference type="STRING" id="1150864.MILUP08_46770"/>
<proteinExistence type="predicted"/>
<reference evidence="4" key="1">
    <citation type="journal article" date="2012" name="J. Bacteriol.">
        <title>Genome Sequence of Micromonospora lupini Lupac 08, Isolated from Root Nodules of Lupinus angustifolius.</title>
        <authorList>
            <person name="Alonso-Vega P."/>
            <person name="Normand P."/>
            <person name="Bacigalupe R."/>
            <person name="Pujic P."/>
            <person name="Lajus A."/>
            <person name="Vallenet D."/>
            <person name="Carro L."/>
            <person name="Coll P."/>
            <person name="Trujillo M.E."/>
        </authorList>
    </citation>
    <scope>NUCLEOTIDE SEQUENCE [LARGE SCALE GENOMIC DNA]</scope>
    <source>
        <strain evidence="4">Lupac 08</strain>
    </source>
</reference>
<evidence type="ECO:0008006" key="5">
    <source>
        <dbReference type="Google" id="ProtNLM"/>
    </source>
</evidence>
<accession>I0LDT8</accession>
<comment type="caution">
    <text evidence="3">The sequence shown here is derived from an EMBL/GenBank/DDBJ whole genome shotgun (WGS) entry which is preliminary data.</text>
</comment>
<feature type="transmembrane region" description="Helical" evidence="2">
    <location>
        <begin position="50"/>
        <end position="71"/>
    </location>
</feature>
<evidence type="ECO:0000313" key="3">
    <source>
        <dbReference type="EMBL" id="CCH21985.1"/>
    </source>
</evidence>